<sequence>ECYSFATRVHEIMHAIGFFHHHNRPDRDEYLRINWDNISDVHKNDFKKLSAYKVKILAPFDYKSVMLYGPREFGKQGYQIVLSPHKISVVLKRL</sequence>
<evidence type="ECO:0000256" key="2">
    <source>
        <dbReference type="ARBA" id="ARBA00022723"/>
    </source>
</evidence>
<name>A0A443RYB3_9ACAR</name>
<dbReference type="EMBL" id="NCKV01018098">
    <property type="protein sequence ID" value="RWS20357.1"/>
    <property type="molecule type" value="Genomic_DNA"/>
</dbReference>
<dbReference type="GO" id="GO:0008270">
    <property type="term" value="F:zinc ion binding"/>
    <property type="evidence" value="ECO:0007669"/>
    <property type="project" value="UniProtKB-UniRule"/>
</dbReference>
<dbReference type="InterPro" id="IPR001506">
    <property type="entry name" value="Peptidase_M12A"/>
</dbReference>
<dbReference type="AlphaFoldDB" id="A0A443RYB3"/>
<comment type="caution">
    <text evidence="9">The sequence shown here is derived from an EMBL/GenBank/DDBJ whole genome shotgun (WGS) entry which is preliminary data.</text>
</comment>
<keyword evidence="5 6" id="KW-0482">Metalloprotease</keyword>
<protein>
    <recommendedName>
        <fullName evidence="7">Metalloendopeptidase</fullName>
        <ecNumber evidence="7">3.4.24.-</ecNumber>
    </recommendedName>
</protein>
<proteinExistence type="predicted"/>
<feature type="binding site" evidence="6">
    <location>
        <position position="14"/>
    </location>
    <ligand>
        <name>Zn(2+)</name>
        <dbReference type="ChEBI" id="CHEBI:29105"/>
        <note>catalytic</note>
    </ligand>
</feature>
<keyword evidence="3 6" id="KW-0378">Hydrolase</keyword>
<reference evidence="9 10" key="1">
    <citation type="journal article" date="2018" name="Gigascience">
        <title>Genomes of trombidid mites reveal novel predicted allergens and laterally-transferred genes associated with secondary metabolism.</title>
        <authorList>
            <person name="Dong X."/>
            <person name="Chaisiri K."/>
            <person name="Xia D."/>
            <person name="Armstrong S.D."/>
            <person name="Fang Y."/>
            <person name="Donnelly M.J."/>
            <person name="Kadowaki T."/>
            <person name="McGarry J.W."/>
            <person name="Darby A.C."/>
            <person name="Makepeace B.L."/>
        </authorList>
    </citation>
    <scope>NUCLEOTIDE SEQUENCE [LARGE SCALE GENOMIC DNA]</scope>
    <source>
        <strain evidence="9">UoL-UT</strain>
    </source>
</reference>
<dbReference type="SUPFAM" id="SSF55486">
    <property type="entry name" value="Metalloproteases ('zincins'), catalytic domain"/>
    <property type="match status" value="1"/>
</dbReference>
<keyword evidence="1 6" id="KW-0645">Protease</keyword>
<dbReference type="VEuPathDB" id="VectorBase:LDEU011683"/>
<dbReference type="OrthoDB" id="291007at2759"/>
<dbReference type="PROSITE" id="PS51864">
    <property type="entry name" value="ASTACIN"/>
    <property type="match status" value="1"/>
</dbReference>
<dbReference type="Pfam" id="PF01400">
    <property type="entry name" value="Astacin"/>
    <property type="match status" value="1"/>
</dbReference>
<feature type="domain" description="Peptidase M12A" evidence="8">
    <location>
        <begin position="1"/>
        <end position="94"/>
    </location>
</feature>
<dbReference type="GO" id="GO:0006508">
    <property type="term" value="P:proteolysis"/>
    <property type="evidence" value="ECO:0007669"/>
    <property type="project" value="UniProtKB-KW"/>
</dbReference>
<evidence type="ECO:0000313" key="9">
    <source>
        <dbReference type="EMBL" id="RWS20357.1"/>
    </source>
</evidence>
<keyword evidence="2 6" id="KW-0479">Metal-binding</keyword>
<evidence type="ECO:0000256" key="6">
    <source>
        <dbReference type="PROSITE-ProRule" id="PRU01211"/>
    </source>
</evidence>
<feature type="binding site" evidence="6">
    <location>
        <position position="20"/>
    </location>
    <ligand>
        <name>Zn(2+)</name>
        <dbReference type="ChEBI" id="CHEBI:29105"/>
        <note>catalytic</note>
    </ligand>
</feature>
<evidence type="ECO:0000256" key="5">
    <source>
        <dbReference type="ARBA" id="ARBA00023049"/>
    </source>
</evidence>
<feature type="non-terminal residue" evidence="9">
    <location>
        <position position="1"/>
    </location>
</feature>
<dbReference type="EC" id="3.4.24.-" evidence="7"/>
<feature type="active site" evidence="6">
    <location>
        <position position="11"/>
    </location>
</feature>
<dbReference type="PANTHER" id="PTHR10127:SF780">
    <property type="entry name" value="METALLOENDOPEPTIDASE"/>
    <property type="match status" value="1"/>
</dbReference>
<dbReference type="GO" id="GO:0004222">
    <property type="term" value="F:metalloendopeptidase activity"/>
    <property type="evidence" value="ECO:0007669"/>
    <property type="project" value="UniProtKB-UniRule"/>
</dbReference>
<evidence type="ECO:0000256" key="7">
    <source>
        <dbReference type="RuleBase" id="RU361183"/>
    </source>
</evidence>
<dbReference type="InterPro" id="IPR024079">
    <property type="entry name" value="MetalloPept_cat_dom_sf"/>
</dbReference>
<evidence type="ECO:0000256" key="1">
    <source>
        <dbReference type="ARBA" id="ARBA00022670"/>
    </source>
</evidence>
<evidence type="ECO:0000256" key="4">
    <source>
        <dbReference type="ARBA" id="ARBA00022833"/>
    </source>
</evidence>
<keyword evidence="10" id="KW-1185">Reference proteome</keyword>
<dbReference type="PANTHER" id="PTHR10127">
    <property type="entry name" value="DISCOIDIN, CUB, EGF, LAMININ , AND ZINC METALLOPROTEASE DOMAIN CONTAINING"/>
    <property type="match status" value="1"/>
</dbReference>
<evidence type="ECO:0000313" key="10">
    <source>
        <dbReference type="Proteomes" id="UP000288716"/>
    </source>
</evidence>
<dbReference type="Proteomes" id="UP000288716">
    <property type="component" value="Unassembled WGS sequence"/>
</dbReference>
<evidence type="ECO:0000259" key="8">
    <source>
        <dbReference type="PROSITE" id="PS51864"/>
    </source>
</evidence>
<accession>A0A443RYB3</accession>
<dbReference type="Gene3D" id="3.40.390.10">
    <property type="entry name" value="Collagenase (Catalytic Domain)"/>
    <property type="match status" value="1"/>
</dbReference>
<dbReference type="PRINTS" id="PR00480">
    <property type="entry name" value="ASTACIN"/>
</dbReference>
<organism evidence="9 10">
    <name type="scientific">Leptotrombidium deliense</name>
    <dbReference type="NCBI Taxonomy" id="299467"/>
    <lineage>
        <taxon>Eukaryota</taxon>
        <taxon>Metazoa</taxon>
        <taxon>Ecdysozoa</taxon>
        <taxon>Arthropoda</taxon>
        <taxon>Chelicerata</taxon>
        <taxon>Arachnida</taxon>
        <taxon>Acari</taxon>
        <taxon>Acariformes</taxon>
        <taxon>Trombidiformes</taxon>
        <taxon>Prostigmata</taxon>
        <taxon>Anystina</taxon>
        <taxon>Parasitengona</taxon>
        <taxon>Trombiculoidea</taxon>
        <taxon>Trombiculidae</taxon>
        <taxon>Leptotrombidium</taxon>
    </lineage>
</organism>
<keyword evidence="4 6" id="KW-0862">Zinc</keyword>
<feature type="binding site" evidence="6">
    <location>
        <position position="10"/>
    </location>
    <ligand>
        <name>Zn(2+)</name>
        <dbReference type="ChEBI" id="CHEBI:29105"/>
        <note>catalytic</note>
    </ligand>
</feature>
<comment type="cofactor">
    <cofactor evidence="6 7">
        <name>Zn(2+)</name>
        <dbReference type="ChEBI" id="CHEBI:29105"/>
    </cofactor>
    <text evidence="6 7">Binds 1 zinc ion per subunit.</text>
</comment>
<evidence type="ECO:0000256" key="3">
    <source>
        <dbReference type="ARBA" id="ARBA00022801"/>
    </source>
</evidence>
<dbReference type="STRING" id="299467.A0A443RYB3"/>
<gene>
    <name evidence="9" type="ORF">B4U80_03861</name>
</gene>
<comment type="caution">
    <text evidence="6">Lacks conserved residue(s) required for the propagation of feature annotation.</text>
</comment>